<accession>A0ABV8JN99</accession>
<dbReference type="CDD" id="cd07984">
    <property type="entry name" value="LPLAT_LABLAT-like"/>
    <property type="match status" value="1"/>
</dbReference>
<keyword evidence="3" id="KW-0997">Cell inner membrane</keyword>
<dbReference type="Pfam" id="PF03279">
    <property type="entry name" value="Lip_A_acyltrans"/>
    <property type="match status" value="1"/>
</dbReference>
<gene>
    <name evidence="8" type="ORF">ACFOUT_05555</name>
</gene>
<dbReference type="PANTHER" id="PTHR30606:SF10">
    <property type="entry name" value="PHOSPHATIDYLINOSITOL MANNOSIDE ACYLTRANSFERASE"/>
    <property type="match status" value="1"/>
</dbReference>
<keyword evidence="2" id="KW-1003">Cell membrane</keyword>
<protein>
    <submittedName>
        <fullName evidence="8">Lipid A biosynthesis acyltransferase</fullName>
    </submittedName>
</protein>
<evidence type="ECO:0000256" key="3">
    <source>
        <dbReference type="ARBA" id="ARBA00022519"/>
    </source>
</evidence>
<keyword evidence="4" id="KW-0808">Transferase</keyword>
<feature type="transmembrane region" description="Helical" evidence="7">
    <location>
        <begin position="17"/>
        <end position="44"/>
    </location>
</feature>
<evidence type="ECO:0000256" key="1">
    <source>
        <dbReference type="ARBA" id="ARBA00004533"/>
    </source>
</evidence>
<keyword evidence="6 8" id="KW-0012">Acyltransferase</keyword>
<dbReference type="EMBL" id="JBHSAW010000004">
    <property type="protein sequence ID" value="MFC4095328.1"/>
    <property type="molecule type" value="Genomic_DNA"/>
</dbReference>
<proteinExistence type="predicted"/>
<keyword evidence="5 7" id="KW-0472">Membrane</keyword>
<evidence type="ECO:0000256" key="2">
    <source>
        <dbReference type="ARBA" id="ARBA00022475"/>
    </source>
</evidence>
<sequence length="294" mass="34553">MAEWEGQSRGNLLGYKIFIFLLKNLGIGVAYFVLRFVAFYYFFFSSKSSRCIYRYFRFRLGYSKTKSILSIYKSYYTLGRILIDRVAISTGLREKFTYTHDGIEYIDNLLKKNQGGILLSGHVGNFEIAHYFLENRYSINKISMVTTRDEQQSILDYMDSIVVKSQLEFILVKEDMSHIFEIHSALDKGGLVVFTGDRYLPGTKTMSSKLLGKEAEFPLGPYLLASRLNMPVLFVYVMKETRKHYSLYARQADFKARDAQGLLDEYTQSMEWIIKKYPLQWFNFFDFWNELDKE</sequence>
<keyword evidence="7" id="KW-0812">Transmembrane</keyword>
<reference evidence="9" key="1">
    <citation type="journal article" date="2019" name="Int. J. Syst. Evol. Microbiol.">
        <title>The Global Catalogue of Microorganisms (GCM) 10K type strain sequencing project: providing services to taxonomists for standard genome sequencing and annotation.</title>
        <authorList>
            <consortium name="The Broad Institute Genomics Platform"/>
            <consortium name="The Broad Institute Genome Sequencing Center for Infectious Disease"/>
            <person name="Wu L."/>
            <person name="Ma J."/>
        </authorList>
    </citation>
    <scope>NUCLEOTIDE SEQUENCE [LARGE SCALE GENOMIC DNA]</scope>
    <source>
        <strain evidence="9">CECT 7477</strain>
    </source>
</reference>
<evidence type="ECO:0000256" key="4">
    <source>
        <dbReference type="ARBA" id="ARBA00022679"/>
    </source>
</evidence>
<dbReference type="Proteomes" id="UP001595814">
    <property type="component" value="Unassembled WGS sequence"/>
</dbReference>
<keyword evidence="7" id="KW-1133">Transmembrane helix</keyword>
<evidence type="ECO:0000256" key="7">
    <source>
        <dbReference type="SAM" id="Phobius"/>
    </source>
</evidence>
<evidence type="ECO:0000313" key="9">
    <source>
        <dbReference type="Proteomes" id="UP001595814"/>
    </source>
</evidence>
<comment type="subcellular location">
    <subcellularLocation>
        <location evidence="1">Cell inner membrane</location>
    </subcellularLocation>
</comment>
<comment type="caution">
    <text evidence="8">The sequence shown here is derived from an EMBL/GenBank/DDBJ whole genome shotgun (WGS) entry which is preliminary data.</text>
</comment>
<dbReference type="PANTHER" id="PTHR30606">
    <property type="entry name" value="LIPID A BIOSYNTHESIS LAUROYL ACYLTRANSFERASE"/>
    <property type="match status" value="1"/>
</dbReference>
<evidence type="ECO:0000256" key="6">
    <source>
        <dbReference type="ARBA" id="ARBA00023315"/>
    </source>
</evidence>
<name>A0ABV8JN99_9FLAO</name>
<evidence type="ECO:0000256" key="5">
    <source>
        <dbReference type="ARBA" id="ARBA00023136"/>
    </source>
</evidence>
<dbReference type="InterPro" id="IPR004960">
    <property type="entry name" value="LipA_acyltrans"/>
</dbReference>
<organism evidence="8 9">
    <name type="scientific">Euzebyella saccharophila</name>
    <dbReference type="NCBI Taxonomy" id="679664"/>
    <lineage>
        <taxon>Bacteria</taxon>
        <taxon>Pseudomonadati</taxon>
        <taxon>Bacteroidota</taxon>
        <taxon>Flavobacteriia</taxon>
        <taxon>Flavobacteriales</taxon>
        <taxon>Flavobacteriaceae</taxon>
        <taxon>Euzebyella</taxon>
    </lineage>
</organism>
<dbReference type="RefSeq" id="WP_192460975.1">
    <property type="nucleotide sequence ID" value="NZ_JACYFJ010000001.1"/>
</dbReference>
<dbReference type="GO" id="GO:0016746">
    <property type="term" value="F:acyltransferase activity"/>
    <property type="evidence" value="ECO:0007669"/>
    <property type="project" value="UniProtKB-KW"/>
</dbReference>
<keyword evidence="9" id="KW-1185">Reference proteome</keyword>
<evidence type="ECO:0000313" key="8">
    <source>
        <dbReference type="EMBL" id="MFC4095328.1"/>
    </source>
</evidence>